<reference evidence="1 2" key="1">
    <citation type="journal article" date="2020" name="Int. J. Syst. Evol. Microbiol.">
        <title>Reclassification of Streptomyces castelarensis and Streptomyces sporoclivatus as later heterotypic synonyms of Streptomyces antimycoticus.</title>
        <authorList>
            <person name="Komaki H."/>
            <person name="Tamura T."/>
        </authorList>
    </citation>
    <scope>NUCLEOTIDE SEQUENCE [LARGE SCALE GENOMIC DNA]</scope>
    <source>
        <strain evidence="1 2">NBRC 12839</strain>
    </source>
</reference>
<accession>A0A4D4JRY4</accession>
<evidence type="ECO:0008006" key="3">
    <source>
        <dbReference type="Google" id="ProtNLM"/>
    </source>
</evidence>
<name>A0A4D4JRY4_9ACTN</name>
<proteinExistence type="predicted"/>
<dbReference type="GO" id="GO:0016705">
    <property type="term" value="F:oxidoreductase activity, acting on paired donors, with incorporation or reduction of molecular oxygen"/>
    <property type="evidence" value="ECO:0007669"/>
    <property type="project" value="InterPro"/>
</dbReference>
<evidence type="ECO:0000313" key="2">
    <source>
        <dbReference type="Proteomes" id="UP000299290"/>
    </source>
</evidence>
<dbReference type="Proteomes" id="UP000299290">
    <property type="component" value="Unassembled WGS sequence"/>
</dbReference>
<dbReference type="EMBL" id="BJHV01000001">
    <property type="protein sequence ID" value="GDY39491.1"/>
    <property type="molecule type" value="Genomic_DNA"/>
</dbReference>
<dbReference type="SUPFAM" id="SSF51679">
    <property type="entry name" value="Bacterial luciferase-like"/>
    <property type="match status" value="1"/>
</dbReference>
<comment type="caution">
    <text evidence="1">The sequence shown here is derived from an EMBL/GenBank/DDBJ whole genome shotgun (WGS) entry which is preliminary data.</text>
</comment>
<keyword evidence="2" id="KW-1185">Reference proteome</keyword>
<sequence length="67" mass="7415">MDGRPRPCPACAERPYPGVDGQMPRVYENHMDPLVALTFAASHTTRVHLGTSTLNALWQPPSCWPGR</sequence>
<dbReference type="AlphaFoldDB" id="A0A4D4JRY4"/>
<protein>
    <recommendedName>
        <fullName evidence="3">Luciferase-like domain-containing protein</fullName>
    </recommendedName>
</protein>
<organism evidence="1 2">
    <name type="scientific">Streptomyces antimycoticus</name>
    <dbReference type="NCBI Taxonomy" id="68175"/>
    <lineage>
        <taxon>Bacteria</taxon>
        <taxon>Bacillati</taxon>
        <taxon>Actinomycetota</taxon>
        <taxon>Actinomycetes</taxon>
        <taxon>Kitasatosporales</taxon>
        <taxon>Streptomycetaceae</taxon>
        <taxon>Streptomyces</taxon>
        <taxon>Streptomyces violaceusniger group</taxon>
    </lineage>
</organism>
<dbReference type="Gene3D" id="3.20.20.30">
    <property type="entry name" value="Luciferase-like domain"/>
    <property type="match status" value="1"/>
</dbReference>
<dbReference type="InterPro" id="IPR036661">
    <property type="entry name" value="Luciferase-like_sf"/>
</dbReference>
<gene>
    <name evidence="1" type="ORF">SANT12839_003730</name>
</gene>
<evidence type="ECO:0000313" key="1">
    <source>
        <dbReference type="EMBL" id="GDY39491.1"/>
    </source>
</evidence>